<dbReference type="RefSeq" id="WP_277577976.1">
    <property type="nucleotide sequence ID" value="NZ_JANRMI010000002.1"/>
</dbReference>
<evidence type="ECO:0000313" key="3">
    <source>
        <dbReference type="Proteomes" id="UP001152321"/>
    </source>
</evidence>
<feature type="signal peptide" evidence="1">
    <location>
        <begin position="1"/>
        <end position="21"/>
    </location>
</feature>
<dbReference type="Proteomes" id="UP001152321">
    <property type="component" value="Unassembled WGS sequence"/>
</dbReference>
<organism evidence="2 3">
    <name type="scientific">Bdellovibrio svalbardensis</name>
    <dbReference type="NCBI Taxonomy" id="2972972"/>
    <lineage>
        <taxon>Bacteria</taxon>
        <taxon>Pseudomonadati</taxon>
        <taxon>Bdellovibrionota</taxon>
        <taxon>Bdellovibrionia</taxon>
        <taxon>Bdellovibrionales</taxon>
        <taxon>Pseudobdellovibrionaceae</taxon>
        <taxon>Bdellovibrio</taxon>
    </lineage>
</organism>
<feature type="chain" id="PRO_5045250510" evidence="1">
    <location>
        <begin position="22"/>
        <end position="179"/>
    </location>
</feature>
<keyword evidence="3" id="KW-1185">Reference proteome</keyword>
<proteinExistence type="predicted"/>
<sequence length="179" mass="19536">MKMNLAAFVSIFFVLITTAKADYPTALRQAKITVLIKKSIFKPTESGIPAFDVSDVCTKESLINVYQDVLSITPEDLSLVRCDGELQGQKVSVVAGGAVLLYQDTSLDRTLKSVTLALSWGPAYYETPMLTHSASSDPWLSYQAVLSPVSVGKIVDNVPQPPEPSEYFSAIVMIQDQSR</sequence>
<evidence type="ECO:0000256" key="1">
    <source>
        <dbReference type="SAM" id="SignalP"/>
    </source>
</evidence>
<accession>A0ABT6DJ13</accession>
<reference evidence="2" key="1">
    <citation type="submission" date="2022-08" db="EMBL/GenBank/DDBJ databases">
        <title>Novel Bdellovibrio Species Isolated from Svalbard: Designation Bdellovibrio svalbardensis.</title>
        <authorList>
            <person name="Mitchell R.J."/>
            <person name="Choi S.Y."/>
        </authorList>
    </citation>
    <scope>NUCLEOTIDE SEQUENCE</scope>
    <source>
        <strain evidence="2">PAP01</strain>
    </source>
</reference>
<name>A0ABT6DJ13_9BACT</name>
<evidence type="ECO:0000313" key="2">
    <source>
        <dbReference type="EMBL" id="MDG0816497.1"/>
    </source>
</evidence>
<dbReference type="EMBL" id="JANRMI010000002">
    <property type="protein sequence ID" value="MDG0816497.1"/>
    <property type="molecule type" value="Genomic_DNA"/>
</dbReference>
<comment type="caution">
    <text evidence="2">The sequence shown here is derived from an EMBL/GenBank/DDBJ whole genome shotgun (WGS) entry which is preliminary data.</text>
</comment>
<gene>
    <name evidence="2" type="ORF">NWE73_08990</name>
</gene>
<keyword evidence="1" id="KW-0732">Signal</keyword>
<protein>
    <submittedName>
        <fullName evidence="2">Uncharacterized protein</fullName>
    </submittedName>
</protein>